<dbReference type="InterPro" id="IPR050547">
    <property type="entry name" value="DEAD_box_RNA_helicases"/>
</dbReference>
<dbReference type="PANTHER" id="PTHR47963:SF9">
    <property type="entry name" value="CRISPR-ASSOCIATED ENDONUCLEASE_HELICASE CAS3"/>
    <property type="match status" value="1"/>
</dbReference>
<feature type="domain" description="Helicase ATP-binding" evidence="10">
    <location>
        <begin position="225"/>
        <end position="418"/>
    </location>
</feature>
<evidence type="ECO:0000259" key="11">
    <source>
        <dbReference type="PROSITE" id="PS51643"/>
    </source>
</evidence>
<evidence type="ECO:0000256" key="6">
    <source>
        <dbReference type="ARBA" id="ARBA00022801"/>
    </source>
</evidence>
<dbReference type="InterPro" id="IPR014001">
    <property type="entry name" value="Helicase_ATP-bd"/>
</dbReference>
<dbReference type="GO" id="GO:0046872">
    <property type="term" value="F:metal ion binding"/>
    <property type="evidence" value="ECO:0007669"/>
    <property type="project" value="UniProtKB-KW"/>
</dbReference>
<name>A0A1G7N9V3_9BACT</name>
<evidence type="ECO:0000256" key="8">
    <source>
        <dbReference type="ARBA" id="ARBA00022840"/>
    </source>
</evidence>
<dbReference type="InterPro" id="IPR006474">
    <property type="entry name" value="Helicase_Cas3_CRISPR-ass_core"/>
</dbReference>
<dbReference type="STRING" id="571438.SAMN05192586_1117"/>
<sequence length="735" mass="79833">MLYAHTLEDCPPERWQPLAEHLQGVADKAAAYAAAFGAADWGRQCGLDHDAGKALPDFQQRLAGTLRRRVDHKGPGARWLRENGGAPGLLLAYCVAGHHGGLPDFCSNGRDGAVSLGQLCAQASSLPPEATPDAAAVRALRPPFTPTPFGLSFFTRMLFSALVDADYTDTEAFAQPETAAERQEAASAAPGLEVLAAALDRHCAGFSALGRVNAWRAAVLEGCRQGAALAPGLFSLTVPTGGGKTLSSMSFALRHALAHGLRRVVYVIPYTSIIEQNAKVFRDIFPEGAVIEHHSNFDPRVLAPGAAADVVGESRAARRHRLACENWDAPVVVTTNAQFFESLFAARPSRCRKLHNLARAVIVLDEAQMLPVEYLAPCLRVLEELTSHYGCSVVFCTATQPALGYDAAEFAQGLRGAVRELAPDPARLQQELARTRLEVPDEPLSLEALAARLRRKRQALCIVNTRQRAADLFGLLQDQPGARHLSALMCPAHRSRVLEEIRRTLREGAPCLTVATQLVEAGVDVSFPEVFRELAGLDSLVQAAGRCNREGEYAGRVPVTVFMPEGGVPKAFRHAAESARRVLRHFADPFSPAALHEYFREVYWRRADALDSKSILGLFSSPTGEWAFRSAAEAFRLIENAMLPIVVPYDDTARALLDALPFAAHPRGILRQLQQYTVQVYEGQFQALDLRGALERPEVTQGEGAGGYAVLTDMSLYDERLGLVCQAPAAEDFIF</sequence>
<dbReference type="GO" id="GO:0016787">
    <property type="term" value="F:hydrolase activity"/>
    <property type="evidence" value="ECO:0007669"/>
    <property type="project" value="UniProtKB-KW"/>
</dbReference>
<dbReference type="Pfam" id="PF00270">
    <property type="entry name" value="DEAD"/>
    <property type="match status" value="1"/>
</dbReference>
<dbReference type="OrthoDB" id="9810236at2"/>
<evidence type="ECO:0000256" key="7">
    <source>
        <dbReference type="ARBA" id="ARBA00022806"/>
    </source>
</evidence>
<accession>A0A1G7N9V3</accession>
<protein>
    <submittedName>
        <fullName evidence="12">CRISPR-associated helicase, Cas3 family</fullName>
    </submittedName>
</protein>
<dbReference type="InterPro" id="IPR027417">
    <property type="entry name" value="P-loop_NTPase"/>
</dbReference>
<dbReference type="Gene3D" id="3.40.50.300">
    <property type="entry name" value="P-loop containing nucleotide triphosphate hydrolases"/>
    <property type="match status" value="2"/>
</dbReference>
<dbReference type="PROSITE" id="PS51643">
    <property type="entry name" value="HD_CAS3"/>
    <property type="match status" value="1"/>
</dbReference>
<keyword evidence="4" id="KW-0479">Metal-binding</keyword>
<dbReference type="CDD" id="cd09641">
    <property type="entry name" value="Cas3''_I"/>
    <property type="match status" value="1"/>
</dbReference>
<dbReference type="InterPro" id="IPR038257">
    <property type="entry name" value="CRISPR-assoc_Cas3_HD_sf"/>
</dbReference>
<feature type="domain" description="HD Cas3-type" evidence="11">
    <location>
        <begin position="11"/>
        <end position="168"/>
    </location>
</feature>
<evidence type="ECO:0000313" key="12">
    <source>
        <dbReference type="EMBL" id="SDF70865.1"/>
    </source>
</evidence>
<reference evidence="13" key="1">
    <citation type="submission" date="2016-10" db="EMBL/GenBank/DDBJ databases">
        <authorList>
            <person name="Varghese N."/>
            <person name="Submissions S."/>
        </authorList>
    </citation>
    <scope>NUCLEOTIDE SEQUENCE [LARGE SCALE GENOMIC DNA]</scope>
    <source>
        <strain evidence="13">KHC7</strain>
    </source>
</reference>
<keyword evidence="3" id="KW-0540">Nuclease</keyword>
<dbReference type="GO" id="GO:0004518">
    <property type="term" value="F:nuclease activity"/>
    <property type="evidence" value="ECO:0007669"/>
    <property type="project" value="UniProtKB-KW"/>
</dbReference>
<keyword evidence="9" id="KW-0051">Antiviral defense</keyword>
<evidence type="ECO:0000256" key="3">
    <source>
        <dbReference type="ARBA" id="ARBA00022722"/>
    </source>
</evidence>
<evidence type="ECO:0000259" key="10">
    <source>
        <dbReference type="PROSITE" id="PS51192"/>
    </source>
</evidence>
<dbReference type="GO" id="GO:0003723">
    <property type="term" value="F:RNA binding"/>
    <property type="evidence" value="ECO:0007669"/>
    <property type="project" value="TreeGrafter"/>
</dbReference>
<dbReference type="Proteomes" id="UP000199355">
    <property type="component" value="Unassembled WGS sequence"/>
</dbReference>
<dbReference type="PROSITE" id="PS51192">
    <property type="entry name" value="HELICASE_ATP_BIND_1"/>
    <property type="match status" value="1"/>
</dbReference>
<dbReference type="Pfam" id="PF22590">
    <property type="entry name" value="Cas3-like_C_2"/>
    <property type="match status" value="1"/>
</dbReference>
<organism evidence="12 13">
    <name type="scientific">Desulfovibrio legallii</name>
    <dbReference type="NCBI Taxonomy" id="571438"/>
    <lineage>
        <taxon>Bacteria</taxon>
        <taxon>Pseudomonadati</taxon>
        <taxon>Thermodesulfobacteriota</taxon>
        <taxon>Desulfovibrionia</taxon>
        <taxon>Desulfovibrionales</taxon>
        <taxon>Desulfovibrionaceae</taxon>
        <taxon>Desulfovibrio</taxon>
    </lineage>
</organism>
<keyword evidence="13" id="KW-1185">Reference proteome</keyword>
<dbReference type="SUPFAM" id="SSF52540">
    <property type="entry name" value="P-loop containing nucleoside triphosphate hydrolases"/>
    <property type="match status" value="1"/>
</dbReference>
<evidence type="ECO:0000256" key="2">
    <source>
        <dbReference type="ARBA" id="ARBA00009046"/>
    </source>
</evidence>
<dbReference type="PANTHER" id="PTHR47963">
    <property type="entry name" value="DEAD-BOX ATP-DEPENDENT RNA HELICASE 47, MITOCHONDRIAL"/>
    <property type="match status" value="1"/>
</dbReference>
<dbReference type="NCBIfam" id="TIGR01587">
    <property type="entry name" value="cas3_core"/>
    <property type="match status" value="1"/>
</dbReference>
<dbReference type="AlphaFoldDB" id="A0A1G7N9V3"/>
<dbReference type="InterPro" id="IPR011545">
    <property type="entry name" value="DEAD/DEAH_box_helicase_dom"/>
</dbReference>
<keyword evidence="6" id="KW-0378">Hydrolase</keyword>
<dbReference type="GO" id="GO:0051607">
    <property type="term" value="P:defense response to virus"/>
    <property type="evidence" value="ECO:0007669"/>
    <property type="project" value="UniProtKB-KW"/>
</dbReference>
<dbReference type="RefSeq" id="WP_092153985.1">
    <property type="nucleotide sequence ID" value="NZ_FNBX01000011.1"/>
</dbReference>
<dbReference type="GO" id="GO:0005524">
    <property type="term" value="F:ATP binding"/>
    <property type="evidence" value="ECO:0007669"/>
    <property type="project" value="UniProtKB-KW"/>
</dbReference>
<dbReference type="NCBIfam" id="TIGR01596">
    <property type="entry name" value="cas3_HD"/>
    <property type="match status" value="1"/>
</dbReference>
<evidence type="ECO:0000256" key="9">
    <source>
        <dbReference type="ARBA" id="ARBA00023118"/>
    </source>
</evidence>
<dbReference type="EMBL" id="FNBX01000011">
    <property type="protein sequence ID" value="SDF70865.1"/>
    <property type="molecule type" value="Genomic_DNA"/>
</dbReference>
<dbReference type="Gene3D" id="1.10.3210.30">
    <property type="match status" value="1"/>
</dbReference>
<dbReference type="SMART" id="SM00487">
    <property type="entry name" value="DEXDc"/>
    <property type="match status" value="1"/>
</dbReference>
<keyword evidence="7" id="KW-0347">Helicase</keyword>
<evidence type="ECO:0000256" key="4">
    <source>
        <dbReference type="ARBA" id="ARBA00022723"/>
    </source>
</evidence>
<comment type="similarity">
    <text evidence="2">In the central section; belongs to the CRISPR-associated helicase Cas3 family.</text>
</comment>
<dbReference type="InterPro" id="IPR054712">
    <property type="entry name" value="Cas3-like_dom"/>
</dbReference>
<proteinExistence type="inferred from homology"/>
<keyword evidence="5" id="KW-0547">Nucleotide-binding</keyword>
<evidence type="ECO:0000256" key="5">
    <source>
        <dbReference type="ARBA" id="ARBA00022741"/>
    </source>
</evidence>
<dbReference type="InterPro" id="IPR006483">
    <property type="entry name" value="CRISPR-assoc_Cas3_HD"/>
</dbReference>
<dbReference type="GO" id="GO:0003724">
    <property type="term" value="F:RNA helicase activity"/>
    <property type="evidence" value="ECO:0007669"/>
    <property type="project" value="TreeGrafter"/>
</dbReference>
<keyword evidence="8" id="KW-0067">ATP-binding</keyword>
<evidence type="ECO:0000256" key="1">
    <source>
        <dbReference type="ARBA" id="ARBA00006847"/>
    </source>
</evidence>
<dbReference type="CDD" id="cd17930">
    <property type="entry name" value="DEXHc_cas3"/>
    <property type="match status" value="1"/>
</dbReference>
<gene>
    <name evidence="12" type="ORF">SAMN05192586_1117</name>
</gene>
<comment type="similarity">
    <text evidence="1">In the N-terminal section; belongs to the CRISPR-associated nuclease Cas3-HD family.</text>
</comment>
<evidence type="ECO:0000313" key="13">
    <source>
        <dbReference type="Proteomes" id="UP000199355"/>
    </source>
</evidence>